<keyword evidence="1" id="KW-0223">Dioxygenase</keyword>
<dbReference type="PANTHER" id="PTHR41517:SF1">
    <property type="entry name" value="CUPIN"/>
    <property type="match status" value="1"/>
</dbReference>
<dbReference type="InterPro" id="IPR013096">
    <property type="entry name" value="Cupin_2"/>
</dbReference>
<evidence type="ECO:0000313" key="5">
    <source>
        <dbReference type="Proteomes" id="UP001596045"/>
    </source>
</evidence>
<evidence type="ECO:0000256" key="2">
    <source>
        <dbReference type="ARBA" id="ARBA00023002"/>
    </source>
</evidence>
<dbReference type="InterPro" id="IPR011051">
    <property type="entry name" value="RmlC_Cupin_sf"/>
</dbReference>
<accession>A0ABW0M5Q3</accession>
<dbReference type="Proteomes" id="UP001596045">
    <property type="component" value="Unassembled WGS sequence"/>
</dbReference>
<keyword evidence="5" id="KW-1185">Reference proteome</keyword>
<evidence type="ECO:0000313" key="4">
    <source>
        <dbReference type="EMBL" id="MFC5473488.1"/>
    </source>
</evidence>
<evidence type="ECO:0000259" key="3">
    <source>
        <dbReference type="Pfam" id="PF07883"/>
    </source>
</evidence>
<feature type="domain" description="Cupin type-2" evidence="3">
    <location>
        <begin position="73"/>
        <end position="129"/>
    </location>
</feature>
<evidence type="ECO:0000256" key="1">
    <source>
        <dbReference type="ARBA" id="ARBA00022964"/>
    </source>
</evidence>
<dbReference type="InterPro" id="IPR047183">
    <property type="entry name" value="GDO-like"/>
</dbReference>
<dbReference type="Pfam" id="PF07883">
    <property type="entry name" value="Cupin_2"/>
    <property type="match status" value="1"/>
</dbReference>
<proteinExistence type="predicted"/>
<reference evidence="5" key="1">
    <citation type="journal article" date="2019" name="Int. J. Syst. Evol. Microbiol.">
        <title>The Global Catalogue of Microorganisms (GCM) 10K type strain sequencing project: providing services to taxonomists for standard genome sequencing and annotation.</title>
        <authorList>
            <consortium name="The Broad Institute Genomics Platform"/>
            <consortium name="The Broad Institute Genome Sequencing Center for Infectious Disease"/>
            <person name="Wu L."/>
            <person name="Ma J."/>
        </authorList>
    </citation>
    <scope>NUCLEOTIDE SEQUENCE [LARGE SCALE GENOMIC DNA]</scope>
    <source>
        <strain evidence="5">JCM 17066</strain>
    </source>
</reference>
<organism evidence="4 5">
    <name type="scientific">Paraherbaspirillum soli</name>
    <dbReference type="NCBI Taxonomy" id="631222"/>
    <lineage>
        <taxon>Bacteria</taxon>
        <taxon>Pseudomonadati</taxon>
        <taxon>Pseudomonadota</taxon>
        <taxon>Betaproteobacteria</taxon>
        <taxon>Burkholderiales</taxon>
        <taxon>Oxalobacteraceae</taxon>
        <taxon>Paraherbaspirillum</taxon>
    </lineage>
</organism>
<dbReference type="RefSeq" id="WP_378995971.1">
    <property type="nucleotide sequence ID" value="NZ_JBHSMT010000009.1"/>
</dbReference>
<keyword evidence="2" id="KW-0560">Oxidoreductase</keyword>
<dbReference type="SUPFAM" id="SSF51182">
    <property type="entry name" value="RmlC-like cupins"/>
    <property type="match status" value="1"/>
</dbReference>
<gene>
    <name evidence="4" type="ORF">ACFPM8_05900</name>
</gene>
<name>A0ABW0M5Q3_9BURK</name>
<protein>
    <submittedName>
        <fullName evidence="4">Cupin domain-containing protein</fullName>
    </submittedName>
</protein>
<dbReference type="EMBL" id="JBHSMT010000009">
    <property type="protein sequence ID" value="MFC5473488.1"/>
    <property type="molecule type" value="Genomic_DNA"/>
</dbReference>
<dbReference type="InterPro" id="IPR014710">
    <property type="entry name" value="RmlC-like_jellyroll"/>
</dbReference>
<dbReference type="Gene3D" id="2.60.120.10">
    <property type="entry name" value="Jelly Rolls"/>
    <property type="match status" value="1"/>
</dbReference>
<sequence length="157" mass="17112">MKTASAQPASHGSSDFWRVGSKTEVVLPARLHHPDVLAIQAAGAAKFSAERKHPVHIVDLPTKTLNMTIGGLLPSQTTSRHRHNYETVIYVIEGKGITTIEDRTVEWQAGDAVYIPVWAWHHHTNASASENCLYIACENAALLQNLGGIALREEAGD</sequence>
<comment type="caution">
    <text evidence="4">The sequence shown here is derived from an EMBL/GenBank/DDBJ whole genome shotgun (WGS) entry which is preliminary data.</text>
</comment>
<dbReference type="PANTHER" id="PTHR41517">
    <property type="entry name" value="1,2-DIOXYGENASE PROTEIN-RELATED"/>
    <property type="match status" value="1"/>
</dbReference>